<dbReference type="AlphaFoldDB" id="A0AAV2P510"/>
<evidence type="ECO:0000256" key="11">
    <source>
        <dbReference type="ARBA" id="ARBA00082544"/>
    </source>
</evidence>
<evidence type="ECO:0000256" key="7">
    <source>
        <dbReference type="ARBA" id="ARBA00023098"/>
    </source>
</evidence>
<accession>A0AAV2P510</accession>
<evidence type="ECO:0000256" key="13">
    <source>
        <dbReference type="SAM" id="Phobius"/>
    </source>
</evidence>
<comment type="similarity">
    <text evidence="2 12">Belongs to the short-chain dehydrogenases/reductases (SDR) family.</text>
</comment>
<evidence type="ECO:0000256" key="6">
    <source>
        <dbReference type="ARBA" id="ARBA00023002"/>
    </source>
</evidence>
<dbReference type="GO" id="GO:0016020">
    <property type="term" value="C:membrane"/>
    <property type="evidence" value="ECO:0007669"/>
    <property type="project" value="UniProtKB-SubCell"/>
</dbReference>
<evidence type="ECO:0000256" key="5">
    <source>
        <dbReference type="ARBA" id="ARBA00022989"/>
    </source>
</evidence>
<dbReference type="Pfam" id="PF00106">
    <property type="entry name" value="adh_short"/>
    <property type="match status" value="1"/>
</dbReference>
<keyword evidence="3 13" id="KW-0812">Transmembrane</keyword>
<comment type="function">
    <text evidence="9">Catalyzes the reduction of all-trans-retinal to all-trans-retinol in the presence of NADPH.</text>
</comment>
<dbReference type="Gene3D" id="3.40.50.720">
    <property type="entry name" value="NAD(P)-binding Rossmann-like Domain"/>
    <property type="match status" value="1"/>
</dbReference>
<sequence>MTRIYDGLLLLGEILFLIFKVLYFICESICTMFIPVTRKSVTGEIVLVTGAGHGIGKELAIGYATLGATVVCWDINEETNKQTMNEIKQMGKYSVYAYRCDVANKEEVFRTVEKVRKEVGDVTILVNNAGIAYVKKLLDQSVDEIARVINVNMTSHYWTLQAFLPSMIEKNRGHVVAISSITIFWGATHATVYCATKSAIKALMEAISDELRTYSKGKSLIKFTTVYPALVLTGLAKKPRIRFPSIMGGLTPQEAATLIIDAQRQNFKERSIPSRWLPLLYALRILPNKVINCIWDFLDIGVDAED</sequence>
<reference evidence="14" key="1">
    <citation type="submission" date="2024-04" db="EMBL/GenBank/DDBJ databases">
        <authorList>
            <consortium name="Molecular Ecology Group"/>
        </authorList>
    </citation>
    <scope>NUCLEOTIDE SEQUENCE</scope>
</reference>
<dbReference type="CDD" id="cd05339">
    <property type="entry name" value="17beta-HSDXI-like_SDR_c"/>
    <property type="match status" value="1"/>
</dbReference>
<feature type="transmembrane region" description="Helical" evidence="13">
    <location>
        <begin position="7"/>
        <end position="25"/>
    </location>
</feature>
<keyword evidence="5 13" id="KW-1133">Transmembrane helix</keyword>
<dbReference type="EMBL" id="OZ034831">
    <property type="protein sequence ID" value="CAL1687950.1"/>
    <property type="molecule type" value="Genomic_DNA"/>
</dbReference>
<dbReference type="InterPro" id="IPR020904">
    <property type="entry name" value="Sc_DH/Rdtase_CS"/>
</dbReference>
<dbReference type="PANTHER" id="PTHR24322:SF736">
    <property type="entry name" value="RETINOL DEHYDROGENASE 10"/>
    <property type="match status" value="1"/>
</dbReference>
<organism evidence="14 15">
    <name type="scientific">Lasius platythorax</name>
    <dbReference type="NCBI Taxonomy" id="488582"/>
    <lineage>
        <taxon>Eukaryota</taxon>
        <taxon>Metazoa</taxon>
        <taxon>Ecdysozoa</taxon>
        <taxon>Arthropoda</taxon>
        <taxon>Hexapoda</taxon>
        <taxon>Insecta</taxon>
        <taxon>Pterygota</taxon>
        <taxon>Neoptera</taxon>
        <taxon>Endopterygota</taxon>
        <taxon>Hymenoptera</taxon>
        <taxon>Apocrita</taxon>
        <taxon>Aculeata</taxon>
        <taxon>Formicoidea</taxon>
        <taxon>Formicidae</taxon>
        <taxon>Formicinae</taxon>
        <taxon>Lasius</taxon>
        <taxon>Lasius</taxon>
    </lineage>
</organism>
<evidence type="ECO:0000256" key="1">
    <source>
        <dbReference type="ARBA" id="ARBA00004141"/>
    </source>
</evidence>
<proteinExistence type="inferred from homology"/>
<dbReference type="PRINTS" id="PR00081">
    <property type="entry name" value="GDHRDH"/>
</dbReference>
<evidence type="ECO:0000256" key="12">
    <source>
        <dbReference type="RuleBase" id="RU000363"/>
    </source>
</evidence>
<keyword evidence="8 13" id="KW-0472">Membrane</keyword>
<evidence type="ECO:0000256" key="4">
    <source>
        <dbReference type="ARBA" id="ARBA00022857"/>
    </source>
</evidence>
<evidence type="ECO:0000256" key="8">
    <source>
        <dbReference type="ARBA" id="ARBA00023136"/>
    </source>
</evidence>
<keyword evidence="6" id="KW-0560">Oxidoreductase</keyword>
<dbReference type="PRINTS" id="PR00080">
    <property type="entry name" value="SDRFAMILY"/>
</dbReference>
<dbReference type="FunFam" id="3.40.50.720:FF:000131">
    <property type="entry name" value="Short-chain dehydrogenase/reductase 3"/>
    <property type="match status" value="1"/>
</dbReference>
<gene>
    <name evidence="14" type="ORF">LPLAT_LOCUS13109</name>
</gene>
<dbReference type="GO" id="GO:0005811">
    <property type="term" value="C:lipid droplet"/>
    <property type="evidence" value="ECO:0007669"/>
    <property type="project" value="TreeGrafter"/>
</dbReference>
<evidence type="ECO:0000256" key="3">
    <source>
        <dbReference type="ARBA" id="ARBA00022692"/>
    </source>
</evidence>
<evidence type="ECO:0000313" key="14">
    <source>
        <dbReference type="EMBL" id="CAL1687950.1"/>
    </source>
</evidence>
<dbReference type="SUPFAM" id="SSF51735">
    <property type="entry name" value="NAD(P)-binding Rossmann-fold domains"/>
    <property type="match status" value="1"/>
</dbReference>
<protein>
    <recommendedName>
        <fullName evidence="10">Short-chain dehydrogenase/reductase 3</fullName>
    </recommendedName>
    <alternativeName>
        <fullName evidence="11">Retinal short-chain dehydrogenase/reductase 1</fullName>
    </alternativeName>
</protein>
<keyword evidence="7" id="KW-0443">Lipid metabolism</keyword>
<dbReference type="Proteomes" id="UP001497644">
    <property type="component" value="Chromosome 8"/>
</dbReference>
<dbReference type="GO" id="GO:0052650">
    <property type="term" value="F:all-trans-retinol dehydrogenase (NADP+) activity"/>
    <property type="evidence" value="ECO:0007669"/>
    <property type="project" value="UniProtKB-ARBA"/>
</dbReference>
<dbReference type="InterPro" id="IPR002347">
    <property type="entry name" value="SDR_fam"/>
</dbReference>
<keyword evidence="4" id="KW-0521">NADP</keyword>
<evidence type="ECO:0000313" key="15">
    <source>
        <dbReference type="Proteomes" id="UP001497644"/>
    </source>
</evidence>
<dbReference type="PROSITE" id="PS00061">
    <property type="entry name" value="ADH_SHORT"/>
    <property type="match status" value="1"/>
</dbReference>
<dbReference type="PANTHER" id="PTHR24322">
    <property type="entry name" value="PKSB"/>
    <property type="match status" value="1"/>
</dbReference>
<keyword evidence="15" id="KW-1185">Reference proteome</keyword>
<dbReference type="InterPro" id="IPR036291">
    <property type="entry name" value="NAD(P)-bd_dom_sf"/>
</dbReference>
<evidence type="ECO:0000256" key="10">
    <source>
        <dbReference type="ARBA" id="ARBA00068717"/>
    </source>
</evidence>
<evidence type="ECO:0000256" key="2">
    <source>
        <dbReference type="ARBA" id="ARBA00006484"/>
    </source>
</evidence>
<comment type="subcellular location">
    <subcellularLocation>
        <location evidence="1">Membrane</location>
        <topology evidence="1">Multi-pass membrane protein</topology>
    </subcellularLocation>
</comment>
<name>A0AAV2P510_9HYME</name>
<evidence type="ECO:0000256" key="9">
    <source>
        <dbReference type="ARBA" id="ARBA00059620"/>
    </source>
</evidence>